<dbReference type="Proteomes" id="UP000178700">
    <property type="component" value="Unassembled WGS sequence"/>
</dbReference>
<evidence type="ECO:0000313" key="3">
    <source>
        <dbReference type="Proteomes" id="UP000178700"/>
    </source>
</evidence>
<name>A0A1F6V309_9BACT</name>
<proteinExistence type="predicted"/>
<protein>
    <recommendedName>
        <fullName evidence="4">Antitoxin</fullName>
    </recommendedName>
</protein>
<comment type="caution">
    <text evidence="2">The sequence shown here is derived from an EMBL/GenBank/DDBJ whole genome shotgun (WGS) entry which is preliminary data.</text>
</comment>
<reference evidence="2 3" key="1">
    <citation type="journal article" date="2016" name="Nat. Commun.">
        <title>Thousands of microbial genomes shed light on interconnected biogeochemical processes in an aquifer system.</title>
        <authorList>
            <person name="Anantharaman K."/>
            <person name="Brown C.T."/>
            <person name="Hug L.A."/>
            <person name="Sharon I."/>
            <person name="Castelle C.J."/>
            <person name="Probst A.J."/>
            <person name="Thomas B.C."/>
            <person name="Singh A."/>
            <person name="Wilkins M.J."/>
            <person name="Karaoz U."/>
            <person name="Brodie E.L."/>
            <person name="Williams K.H."/>
            <person name="Hubbard S.S."/>
            <person name="Banfield J.F."/>
        </authorList>
    </citation>
    <scope>NUCLEOTIDE SEQUENCE [LARGE SCALE GENOMIC DNA]</scope>
</reference>
<dbReference type="EMBL" id="MFTJ01000060">
    <property type="protein sequence ID" value="OGI64012.1"/>
    <property type="molecule type" value="Genomic_DNA"/>
</dbReference>
<dbReference type="AlphaFoldDB" id="A0A1F6V309"/>
<sequence>MATKTLTITEDAYERLAATKEENESFSEVINRITNKVSLLSMAGILSEQEADRIEQRIKNMRAKSRQKLLHIRQELQE</sequence>
<gene>
    <name evidence="2" type="ORF">A2642_00545</name>
</gene>
<dbReference type="InterPro" id="IPR003847">
    <property type="entry name" value="Put_antitoxin"/>
</dbReference>
<accession>A0A1F6V309</accession>
<evidence type="ECO:0000256" key="1">
    <source>
        <dbReference type="ARBA" id="ARBA00022649"/>
    </source>
</evidence>
<organism evidence="2 3">
    <name type="scientific">Candidatus Nomurabacteria bacterium RIFCSPHIGHO2_01_FULL_39_10</name>
    <dbReference type="NCBI Taxonomy" id="1801733"/>
    <lineage>
        <taxon>Bacteria</taxon>
        <taxon>Candidatus Nomuraibacteriota</taxon>
    </lineage>
</organism>
<dbReference type="Pfam" id="PF02697">
    <property type="entry name" value="VAPB_antitox"/>
    <property type="match status" value="1"/>
</dbReference>
<keyword evidence="1" id="KW-1277">Toxin-antitoxin system</keyword>
<evidence type="ECO:0000313" key="2">
    <source>
        <dbReference type="EMBL" id="OGI64012.1"/>
    </source>
</evidence>
<evidence type="ECO:0008006" key="4">
    <source>
        <dbReference type="Google" id="ProtNLM"/>
    </source>
</evidence>